<feature type="compositionally biased region" description="Polar residues" evidence="1">
    <location>
        <begin position="45"/>
        <end position="57"/>
    </location>
</feature>
<dbReference type="Pfam" id="PF15868">
    <property type="entry name" value="MBF2"/>
    <property type="match status" value="1"/>
</dbReference>
<dbReference type="PANTHER" id="PTHR37685">
    <property type="entry name" value="GEO11136P1-RELATED"/>
    <property type="match status" value="1"/>
</dbReference>
<organism evidence="3 4">
    <name type="scientific">Psylliodes chrysocephalus</name>
    <dbReference type="NCBI Taxonomy" id="3402493"/>
    <lineage>
        <taxon>Eukaryota</taxon>
        <taxon>Metazoa</taxon>
        <taxon>Ecdysozoa</taxon>
        <taxon>Arthropoda</taxon>
        <taxon>Hexapoda</taxon>
        <taxon>Insecta</taxon>
        <taxon>Pterygota</taxon>
        <taxon>Neoptera</taxon>
        <taxon>Endopterygota</taxon>
        <taxon>Coleoptera</taxon>
        <taxon>Polyphaga</taxon>
        <taxon>Cucujiformia</taxon>
        <taxon>Chrysomeloidea</taxon>
        <taxon>Chrysomelidae</taxon>
        <taxon>Galerucinae</taxon>
        <taxon>Alticini</taxon>
        <taxon>Psylliodes</taxon>
    </lineage>
</organism>
<dbReference type="EMBL" id="OV651824">
    <property type="protein sequence ID" value="CAH1101976.1"/>
    <property type="molecule type" value="Genomic_DNA"/>
</dbReference>
<feature type="chain" id="PRO_5040308349" evidence="2">
    <location>
        <begin position="21"/>
        <end position="187"/>
    </location>
</feature>
<evidence type="ECO:0000313" key="3">
    <source>
        <dbReference type="EMBL" id="CAH1101976.1"/>
    </source>
</evidence>
<dbReference type="InterPro" id="IPR031734">
    <property type="entry name" value="MBF2"/>
</dbReference>
<dbReference type="AlphaFoldDB" id="A0A9P0G8M8"/>
<feature type="region of interest" description="Disordered" evidence="1">
    <location>
        <begin position="45"/>
        <end position="79"/>
    </location>
</feature>
<feature type="signal peptide" evidence="2">
    <location>
        <begin position="1"/>
        <end position="20"/>
    </location>
</feature>
<feature type="compositionally biased region" description="Low complexity" evidence="1">
    <location>
        <begin position="58"/>
        <end position="79"/>
    </location>
</feature>
<keyword evidence="2" id="KW-0732">Signal</keyword>
<reference evidence="3" key="1">
    <citation type="submission" date="2022-01" db="EMBL/GenBank/DDBJ databases">
        <authorList>
            <person name="King R."/>
        </authorList>
    </citation>
    <scope>NUCLEOTIDE SEQUENCE</scope>
</reference>
<keyword evidence="4" id="KW-1185">Reference proteome</keyword>
<accession>A0A9P0G8M8</accession>
<dbReference type="Proteomes" id="UP001153636">
    <property type="component" value="Chromosome 12"/>
</dbReference>
<evidence type="ECO:0000256" key="1">
    <source>
        <dbReference type="SAM" id="MobiDB-lite"/>
    </source>
</evidence>
<dbReference type="PANTHER" id="PTHR37685:SF1">
    <property type="entry name" value="GEO11136P1-RELATED"/>
    <property type="match status" value="1"/>
</dbReference>
<proteinExistence type="predicted"/>
<name>A0A9P0G8M8_9CUCU</name>
<sequence>MRVLLVVLFLTAAVFDGCLSQVYYHPVQVLIPTYNGTHLATNYSVHNPSNVNSNQLRPNGPGNYPNSPNSNNYNYNQISQPNNGSQDGHLFLGVIQPYDRLLYNQEFTKPRRWWSYRESIVEYPKDLPAGYSRHETITALRICNKFLDGLGAKAYILNGGIGRQFVKIKLVASFGKGFRYSVDIYGR</sequence>
<evidence type="ECO:0000256" key="2">
    <source>
        <dbReference type="SAM" id="SignalP"/>
    </source>
</evidence>
<dbReference type="OrthoDB" id="8192785at2759"/>
<gene>
    <name evidence="3" type="ORF">PSYICH_LOCUS3364</name>
</gene>
<protein>
    <submittedName>
        <fullName evidence="3">Uncharacterized protein</fullName>
    </submittedName>
</protein>
<evidence type="ECO:0000313" key="4">
    <source>
        <dbReference type="Proteomes" id="UP001153636"/>
    </source>
</evidence>